<keyword evidence="2" id="KW-1185">Reference proteome</keyword>
<accession>A0ABQ9JXM2</accession>
<comment type="caution">
    <text evidence="1">The sequence shown here is derived from an EMBL/GenBank/DDBJ whole genome shotgun (WGS) entry which is preliminary data.</text>
</comment>
<name>A0ABQ9JXM2_9CUCU</name>
<protein>
    <submittedName>
        <fullName evidence="1">Uncharacterized protein</fullName>
    </submittedName>
</protein>
<reference evidence="1" key="1">
    <citation type="journal article" date="2023" name="Insect Mol. Biol.">
        <title>Genome sequencing provides insights into the evolution of gene families encoding plant cell wall-degrading enzymes in longhorned beetles.</title>
        <authorList>
            <person name="Shin N.R."/>
            <person name="Okamura Y."/>
            <person name="Kirsch R."/>
            <person name="Pauchet Y."/>
        </authorList>
    </citation>
    <scope>NUCLEOTIDE SEQUENCE</scope>
    <source>
        <strain evidence="1">MMC_N1</strain>
    </source>
</reference>
<gene>
    <name evidence="1" type="ORF">NQ317_007138</name>
</gene>
<sequence length="269" mass="31176">MLIAFQQTLSSSKPKEGTLLFGHIQIKSSFGFLMLSDSDYLMPCIINNATPEQIHMLEDSYILIKHYRVITEIFQESSVANLEYLFMNFSDIVIIKTNLQKHINDLYGQVKPNERVFKQELCFQLIRKSTATVKKQSVGYRISIKNSTEIFPNITCKVHKVSSCLEEEGHYKLLHNVPLFKVHQLVFSSNENGNTIYLDCYLNNWENTVLPLGLIPQMEIRLRNVCPQSKKYLKSTAFTTFEIIGYHAYIHFDTVNLMHVSDEYGKARF</sequence>
<proteinExistence type="predicted"/>
<dbReference type="EMBL" id="JAPWTJ010000095">
    <property type="protein sequence ID" value="KAJ8983095.1"/>
    <property type="molecule type" value="Genomic_DNA"/>
</dbReference>
<evidence type="ECO:0000313" key="2">
    <source>
        <dbReference type="Proteomes" id="UP001162164"/>
    </source>
</evidence>
<organism evidence="1 2">
    <name type="scientific">Molorchus minor</name>
    <dbReference type="NCBI Taxonomy" id="1323400"/>
    <lineage>
        <taxon>Eukaryota</taxon>
        <taxon>Metazoa</taxon>
        <taxon>Ecdysozoa</taxon>
        <taxon>Arthropoda</taxon>
        <taxon>Hexapoda</taxon>
        <taxon>Insecta</taxon>
        <taxon>Pterygota</taxon>
        <taxon>Neoptera</taxon>
        <taxon>Endopterygota</taxon>
        <taxon>Coleoptera</taxon>
        <taxon>Polyphaga</taxon>
        <taxon>Cucujiformia</taxon>
        <taxon>Chrysomeloidea</taxon>
        <taxon>Cerambycidae</taxon>
        <taxon>Lamiinae</taxon>
        <taxon>Monochamini</taxon>
        <taxon>Molorchus</taxon>
    </lineage>
</organism>
<evidence type="ECO:0000313" key="1">
    <source>
        <dbReference type="EMBL" id="KAJ8983095.1"/>
    </source>
</evidence>
<dbReference type="Proteomes" id="UP001162164">
    <property type="component" value="Unassembled WGS sequence"/>
</dbReference>